<organism evidence="2 3">
    <name type="scientific">Trichomonas vaginalis (strain ATCC PRA-98 / G3)</name>
    <dbReference type="NCBI Taxonomy" id="412133"/>
    <lineage>
        <taxon>Eukaryota</taxon>
        <taxon>Metamonada</taxon>
        <taxon>Parabasalia</taxon>
        <taxon>Trichomonadida</taxon>
        <taxon>Trichomonadidae</taxon>
        <taxon>Trichomonas</taxon>
    </lineage>
</organism>
<name>A2G2E4_TRIV3</name>
<reference evidence="2" key="2">
    <citation type="journal article" date="2007" name="Science">
        <title>Draft genome sequence of the sexually transmitted pathogen Trichomonas vaginalis.</title>
        <authorList>
            <person name="Carlton J.M."/>
            <person name="Hirt R.P."/>
            <person name="Silva J.C."/>
            <person name="Delcher A.L."/>
            <person name="Schatz M."/>
            <person name="Zhao Q."/>
            <person name="Wortman J.R."/>
            <person name="Bidwell S.L."/>
            <person name="Alsmark U.C.M."/>
            <person name="Besteiro S."/>
            <person name="Sicheritz-Ponten T."/>
            <person name="Noel C.J."/>
            <person name="Dacks J.B."/>
            <person name="Foster P.G."/>
            <person name="Simillion C."/>
            <person name="Van de Peer Y."/>
            <person name="Miranda-Saavedra D."/>
            <person name="Barton G.J."/>
            <person name="Westrop G.D."/>
            <person name="Mueller S."/>
            <person name="Dessi D."/>
            <person name="Fiori P.L."/>
            <person name="Ren Q."/>
            <person name="Paulsen I."/>
            <person name="Zhang H."/>
            <person name="Bastida-Corcuera F.D."/>
            <person name="Simoes-Barbosa A."/>
            <person name="Brown M.T."/>
            <person name="Hayes R.D."/>
            <person name="Mukherjee M."/>
            <person name="Okumura C.Y."/>
            <person name="Schneider R."/>
            <person name="Smith A.J."/>
            <person name="Vanacova S."/>
            <person name="Villalvazo M."/>
            <person name="Haas B.J."/>
            <person name="Pertea M."/>
            <person name="Feldblyum T.V."/>
            <person name="Utterback T.R."/>
            <person name="Shu C.L."/>
            <person name="Osoegawa K."/>
            <person name="de Jong P.J."/>
            <person name="Hrdy I."/>
            <person name="Horvathova L."/>
            <person name="Zubacova Z."/>
            <person name="Dolezal P."/>
            <person name="Malik S.B."/>
            <person name="Logsdon J.M. Jr."/>
            <person name="Henze K."/>
            <person name="Gupta A."/>
            <person name="Wang C.C."/>
            <person name="Dunne R.L."/>
            <person name="Upcroft J.A."/>
            <person name="Upcroft P."/>
            <person name="White O."/>
            <person name="Salzberg S.L."/>
            <person name="Tang P."/>
            <person name="Chiu C.-H."/>
            <person name="Lee Y.-S."/>
            <person name="Embley T.M."/>
            <person name="Coombs G.H."/>
            <person name="Mottram J.C."/>
            <person name="Tachezy J."/>
            <person name="Fraser-Liggett C.M."/>
            <person name="Johnson P.J."/>
        </authorList>
    </citation>
    <scope>NUCLEOTIDE SEQUENCE [LARGE SCALE GENOMIC DNA]</scope>
    <source>
        <strain evidence="2">G3</strain>
    </source>
</reference>
<sequence>MMSKPFFIKLSLKSAKKFLLNVQITTLNISINKNLCSAMTINDISQLELQNSTHWTNAQDEQCISIRQELRKVQESILEIIGVFTTIFLLLFAFRFINTSFCCSRNSEPRFNDLMMNNLNIHEISNPVDNISPKVSQLVGSSTDKLVITVDDDETFNNNP</sequence>
<protein>
    <submittedName>
        <fullName evidence="2">Uncharacterized protein</fullName>
    </submittedName>
</protein>
<dbReference type="Proteomes" id="UP000001542">
    <property type="component" value="Unassembled WGS sequence"/>
</dbReference>
<dbReference type="InParanoid" id="A2G2E4"/>
<reference evidence="2" key="1">
    <citation type="submission" date="2006-10" db="EMBL/GenBank/DDBJ databases">
        <authorList>
            <person name="Amadeo P."/>
            <person name="Zhao Q."/>
            <person name="Wortman J."/>
            <person name="Fraser-Liggett C."/>
            <person name="Carlton J."/>
        </authorList>
    </citation>
    <scope>NUCLEOTIDE SEQUENCE</scope>
    <source>
        <strain evidence="2">G3</strain>
    </source>
</reference>
<keyword evidence="1" id="KW-1133">Transmembrane helix</keyword>
<evidence type="ECO:0000256" key="1">
    <source>
        <dbReference type="SAM" id="Phobius"/>
    </source>
</evidence>
<accession>A2G2E4</accession>
<keyword evidence="1" id="KW-0472">Membrane</keyword>
<feature type="transmembrane region" description="Helical" evidence="1">
    <location>
        <begin position="77"/>
        <end position="97"/>
    </location>
</feature>
<dbReference type="EMBL" id="DS114280">
    <property type="protein sequence ID" value="EAX88679.1"/>
    <property type="molecule type" value="Genomic_DNA"/>
</dbReference>
<proteinExistence type="predicted"/>
<dbReference type="VEuPathDB" id="TrichDB:TVAG_316570"/>
<evidence type="ECO:0000313" key="3">
    <source>
        <dbReference type="Proteomes" id="UP000001542"/>
    </source>
</evidence>
<keyword evidence="3" id="KW-1185">Reference proteome</keyword>
<dbReference type="AlphaFoldDB" id="A2G2E4"/>
<evidence type="ECO:0000313" key="2">
    <source>
        <dbReference type="EMBL" id="EAX88679.1"/>
    </source>
</evidence>
<keyword evidence="1" id="KW-0812">Transmembrane</keyword>
<dbReference type="SMR" id="A2G2E4"/>
<dbReference type="VEuPathDB" id="TrichDB:TVAGG3_0340300"/>
<dbReference type="KEGG" id="tva:75650418"/>
<dbReference type="RefSeq" id="XP_001301609.1">
    <property type="nucleotide sequence ID" value="XM_001301608.1"/>
</dbReference>
<gene>
    <name evidence="2" type="ORF">TVAG_316570</name>
</gene>